<proteinExistence type="predicted"/>
<accession>A0A0B6YN22</accession>
<evidence type="ECO:0000256" key="1">
    <source>
        <dbReference type="SAM" id="MobiDB-lite"/>
    </source>
</evidence>
<feature type="non-terminal residue" evidence="2">
    <location>
        <position position="1"/>
    </location>
</feature>
<feature type="compositionally biased region" description="Polar residues" evidence="1">
    <location>
        <begin position="64"/>
        <end position="85"/>
    </location>
</feature>
<dbReference type="AlphaFoldDB" id="A0A0B6YN22"/>
<dbReference type="EMBL" id="HACG01010687">
    <property type="protein sequence ID" value="CEK57552.1"/>
    <property type="molecule type" value="Transcribed_RNA"/>
</dbReference>
<evidence type="ECO:0000313" key="2">
    <source>
        <dbReference type="EMBL" id="CEK57552.1"/>
    </source>
</evidence>
<organism evidence="2">
    <name type="scientific">Arion vulgaris</name>
    <dbReference type="NCBI Taxonomy" id="1028688"/>
    <lineage>
        <taxon>Eukaryota</taxon>
        <taxon>Metazoa</taxon>
        <taxon>Spiralia</taxon>
        <taxon>Lophotrochozoa</taxon>
        <taxon>Mollusca</taxon>
        <taxon>Gastropoda</taxon>
        <taxon>Heterobranchia</taxon>
        <taxon>Euthyneura</taxon>
        <taxon>Panpulmonata</taxon>
        <taxon>Eupulmonata</taxon>
        <taxon>Stylommatophora</taxon>
        <taxon>Helicina</taxon>
        <taxon>Arionoidea</taxon>
        <taxon>Arionidae</taxon>
        <taxon>Arion</taxon>
    </lineage>
</organism>
<protein>
    <submittedName>
        <fullName evidence="2">Uncharacterized protein</fullName>
    </submittedName>
</protein>
<feature type="region of interest" description="Disordered" evidence="1">
    <location>
        <begin position="1"/>
        <end position="21"/>
    </location>
</feature>
<sequence>SSESLEASPSPSQSTTLLSPQHYQMMENNATFNKSSHDPSQQLQQLQELQQHHLAQKITKKHNLVTSHSSHRQQLNQSSPPSSDHTLLMPMNMPSMPLSSHPRA</sequence>
<feature type="non-terminal residue" evidence="2">
    <location>
        <position position="104"/>
    </location>
</feature>
<name>A0A0B6YN22_9EUPU</name>
<feature type="region of interest" description="Disordered" evidence="1">
    <location>
        <begin position="62"/>
        <end position="104"/>
    </location>
</feature>
<feature type="compositionally biased region" description="Low complexity" evidence="1">
    <location>
        <begin position="87"/>
        <end position="104"/>
    </location>
</feature>
<gene>
    <name evidence="2" type="primary">ORF30473</name>
</gene>
<reference evidence="2" key="1">
    <citation type="submission" date="2014-12" db="EMBL/GenBank/DDBJ databases">
        <title>Insight into the proteome of Arion vulgaris.</title>
        <authorList>
            <person name="Aradska J."/>
            <person name="Bulat T."/>
            <person name="Smidak R."/>
            <person name="Sarate P."/>
            <person name="Gangsoo J."/>
            <person name="Sialana F."/>
            <person name="Bilban M."/>
            <person name="Lubec G."/>
        </authorList>
    </citation>
    <scope>NUCLEOTIDE SEQUENCE</scope>
    <source>
        <tissue evidence="2">Skin</tissue>
    </source>
</reference>